<keyword evidence="4" id="KW-1185">Reference proteome</keyword>
<comment type="cofactor">
    <cofactor evidence="1">
        <name>a divalent metal cation</name>
        <dbReference type="ChEBI" id="CHEBI:60240"/>
    </cofactor>
</comment>
<keyword evidence="2" id="KW-0479">Metal-binding</keyword>
<dbReference type="OrthoDB" id="5976274at2759"/>
<reference evidence="3" key="1">
    <citation type="submission" date="2020-04" db="EMBL/GenBank/DDBJ databases">
        <authorList>
            <person name="Alioto T."/>
            <person name="Alioto T."/>
            <person name="Gomez Garrido J."/>
        </authorList>
    </citation>
    <scope>NUCLEOTIDE SEQUENCE</scope>
    <source>
        <strain evidence="3">A484AB</strain>
    </source>
</reference>
<dbReference type="AlphaFoldDB" id="A0A6S7HW78"/>
<dbReference type="GO" id="GO:0046872">
    <property type="term" value="F:metal ion binding"/>
    <property type="evidence" value="ECO:0007669"/>
    <property type="project" value="UniProtKB-KW"/>
</dbReference>
<sequence>MRQEIKQMENKYGFPQAFGCVDGTHIPITQPSENPHDYFSYKMKYTLNVQAVCNWRGLFLNADSRWPGSVHDRRVFENSKITTLLKEQRLLMVYQENFIGYDKIPTIFLGDPAYPLLPFCMKEYPSPQSNEE</sequence>
<feature type="non-terminal residue" evidence="3">
    <location>
        <position position="132"/>
    </location>
</feature>
<protein>
    <submittedName>
        <fullName evidence="3">Uncharacterized protein</fullName>
    </submittedName>
</protein>
<evidence type="ECO:0000313" key="4">
    <source>
        <dbReference type="Proteomes" id="UP001152795"/>
    </source>
</evidence>
<evidence type="ECO:0000313" key="3">
    <source>
        <dbReference type="EMBL" id="CAB3999261.1"/>
    </source>
</evidence>
<accession>A0A6S7HW78</accession>
<dbReference type="InterPro" id="IPR027806">
    <property type="entry name" value="HARBI1_dom"/>
</dbReference>
<comment type="caution">
    <text evidence="3">The sequence shown here is derived from an EMBL/GenBank/DDBJ whole genome shotgun (WGS) entry which is preliminary data.</text>
</comment>
<dbReference type="EMBL" id="CACRXK020003550">
    <property type="protein sequence ID" value="CAB3999261.1"/>
    <property type="molecule type" value="Genomic_DNA"/>
</dbReference>
<evidence type="ECO:0000256" key="2">
    <source>
        <dbReference type="ARBA" id="ARBA00022723"/>
    </source>
</evidence>
<gene>
    <name evidence="3" type="ORF">PACLA_8A056435</name>
</gene>
<proteinExistence type="predicted"/>
<dbReference type="Pfam" id="PF13359">
    <property type="entry name" value="DDE_Tnp_4"/>
    <property type="match status" value="1"/>
</dbReference>
<dbReference type="Proteomes" id="UP001152795">
    <property type="component" value="Unassembled WGS sequence"/>
</dbReference>
<evidence type="ECO:0000256" key="1">
    <source>
        <dbReference type="ARBA" id="ARBA00001968"/>
    </source>
</evidence>
<organism evidence="3 4">
    <name type="scientific">Paramuricea clavata</name>
    <name type="common">Red gorgonian</name>
    <name type="synonym">Violescent sea-whip</name>
    <dbReference type="NCBI Taxonomy" id="317549"/>
    <lineage>
        <taxon>Eukaryota</taxon>
        <taxon>Metazoa</taxon>
        <taxon>Cnidaria</taxon>
        <taxon>Anthozoa</taxon>
        <taxon>Octocorallia</taxon>
        <taxon>Malacalcyonacea</taxon>
        <taxon>Plexauridae</taxon>
        <taxon>Paramuricea</taxon>
    </lineage>
</organism>
<name>A0A6S7HW78_PARCT</name>